<dbReference type="AlphaFoldDB" id="A0A183GKF1"/>
<dbReference type="Proteomes" id="UP000050761">
    <property type="component" value="Unassembled WGS sequence"/>
</dbReference>
<gene>
    <name evidence="1" type="ORF">HPBE_LOCUS23170</name>
</gene>
<dbReference type="EMBL" id="UZAH01034749">
    <property type="protein sequence ID" value="VDP37034.1"/>
    <property type="molecule type" value="Genomic_DNA"/>
</dbReference>
<evidence type="ECO:0000313" key="2">
    <source>
        <dbReference type="Proteomes" id="UP000050761"/>
    </source>
</evidence>
<accession>A0A183GKF1</accession>
<keyword evidence="2" id="KW-1185">Reference proteome</keyword>
<accession>A0A3P8DY67</accession>
<evidence type="ECO:0000313" key="1">
    <source>
        <dbReference type="EMBL" id="VDP37034.1"/>
    </source>
</evidence>
<sequence length="117" mass="13604">MNARARHEQFLSNEFPKDFTFQSINNLLYRIFILGYSSTTTKIMELKVSIDDNDNLIPFITKNILNVDPVALPPMFGSTMIATHTLRYLKSKRHVRQKENDPKFVAECSAKPARWKQ</sequence>
<reference evidence="1 2" key="1">
    <citation type="submission" date="2018-11" db="EMBL/GenBank/DDBJ databases">
        <authorList>
            <consortium name="Pathogen Informatics"/>
        </authorList>
    </citation>
    <scope>NUCLEOTIDE SEQUENCE [LARGE SCALE GENOMIC DNA]</scope>
</reference>
<evidence type="ECO:0000313" key="3">
    <source>
        <dbReference type="WBParaSite" id="HPBE_0002317101-mRNA-1"/>
    </source>
</evidence>
<organism evidence="2 3">
    <name type="scientific">Heligmosomoides polygyrus</name>
    <name type="common">Parasitic roundworm</name>
    <dbReference type="NCBI Taxonomy" id="6339"/>
    <lineage>
        <taxon>Eukaryota</taxon>
        <taxon>Metazoa</taxon>
        <taxon>Ecdysozoa</taxon>
        <taxon>Nematoda</taxon>
        <taxon>Chromadorea</taxon>
        <taxon>Rhabditida</taxon>
        <taxon>Rhabditina</taxon>
        <taxon>Rhabditomorpha</taxon>
        <taxon>Strongyloidea</taxon>
        <taxon>Heligmosomidae</taxon>
        <taxon>Heligmosomoides</taxon>
    </lineage>
</organism>
<reference evidence="3" key="2">
    <citation type="submission" date="2019-09" db="UniProtKB">
        <authorList>
            <consortium name="WormBaseParasite"/>
        </authorList>
    </citation>
    <scope>IDENTIFICATION</scope>
</reference>
<name>A0A183GKF1_HELPZ</name>
<dbReference type="OrthoDB" id="5873128at2759"/>
<proteinExistence type="predicted"/>
<protein>
    <submittedName>
        <fullName evidence="1 3">Uncharacterized protein</fullName>
    </submittedName>
</protein>
<dbReference type="WBParaSite" id="HPBE_0002317101-mRNA-1">
    <property type="protein sequence ID" value="HPBE_0002317101-mRNA-1"/>
    <property type="gene ID" value="HPBE_0002317101"/>
</dbReference>